<dbReference type="PANTHER" id="PTHR31151">
    <property type="entry name" value="PROLINE-TRNA LIGASE (DUF1680)"/>
    <property type="match status" value="1"/>
</dbReference>
<organism evidence="2 3">
    <name type="scientific">Clostridium carnis</name>
    <dbReference type="NCBI Taxonomy" id="1530"/>
    <lineage>
        <taxon>Bacteria</taxon>
        <taxon>Bacillati</taxon>
        <taxon>Bacillota</taxon>
        <taxon>Clostridia</taxon>
        <taxon>Eubacteriales</taxon>
        <taxon>Clostridiaceae</taxon>
        <taxon>Clostridium</taxon>
    </lineage>
</organism>
<dbReference type="EMBL" id="UYIN01000001">
    <property type="protein sequence ID" value="VDG69414.1"/>
    <property type="molecule type" value="Genomic_DNA"/>
</dbReference>
<protein>
    <submittedName>
        <fullName evidence="2">Acetyl-CoA carboxylase, biotin carboxylase</fullName>
    </submittedName>
</protein>
<dbReference type="Pfam" id="PF07944">
    <property type="entry name" value="Beta-AFase-like_GH127_cat"/>
    <property type="match status" value="1"/>
</dbReference>
<evidence type="ECO:0000313" key="2">
    <source>
        <dbReference type="EMBL" id="VDG69414.1"/>
    </source>
</evidence>
<accession>A0ABY6SMS6</accession>
<dbReference type="Proteomes" id="UP000277570">
    <property type="component" value="Unassembled WGS sequence"/>
</dbReference>
<proteinExistence type="predicted"/>
<dbReference type="RefSeq" id="WP_125147482.1">
    <property type="nucleotide sequence ID" value="NZ_UYIN01000001.1"/>
</dbReference>
<name>A0ABY6SMS6_9CLOT</name>
<evidence type="ECO:0000259" key="1">
    <source>
        <dbReference type="Pfam" id="PF07944"/>
    </source>
</evidence>
<gene>
    <name evidence="2" type="ORF">NCTC10913_00086</name>
</gene>
<dbReference type="InterPro" id="IPR012878">
    <property type="entry name" value="Beta-AFase-like_GH127_cat"/>
</dbReference>
<sequence length="69" mass="7876">MEKIQLLDGIFRTSQKKGKEYLMHLDLDRLLAPCYEAAGKEPKKPRYGGWESKQISGHSLGHFLSALMK</sequence>
<comment type="caution">
    <text evidence="2">The sequence shown here is derived from an EMBL/GenBank/DDBJ whole genome shotgun (WGS) entry which is preliminary data.</text>
</comment>
<dbReference type="PANTHER" id="PTHR31151:SF0">
    <property type="entry name" value="PROLINE-TRNA LIGASE (DUF1680)"/>
    <property type="match status" value="1"/>
</dbReference>
<evidence type="ECO:0000313" key="3">
    <source>
        <dbReference type="Proteomes" id="UP000277570"/>
    </source>
</evidence>
<feature type="domain" description="Non-reducing end beta-L-arabinofuranosidase-like GH127 catalytic" evidence="1">
    <location>
        <begin position="4"/>
        <end position="67"/>
    </location>
</feature>
<keyword evidence="3" id="KW-1185">Reference proteome</keyword>
<reference evidence="2 3" key="1">
    <citation type="submission" date="2018-11" db="EMBL/GenBank/DDBJ databases">
        <authorList>
            <consortium name="Pathogen Informatics"/>
        </authorList>
    </citation>
    <scope>NUCLEOTIDE SEQUENCE [LARGE SCALE GENOMIC DNA]</scope>
    <source>
        <strain evidence="2 3">NCTC10913</strain>
    </source>
</reference>